<evidence type="ECO:0000313" key="7">
    <source>
        <dbReference type="EMBL" id="MDO8168151.1"/>
    </source>
</evidence>
<keyword evidence="4 5" id="KW-0694">RNA-binding</keyword>
<dbReference type="Gene3D" id="3.30.1370.10">
    <property type="entry name" value="K Homology domain, type 1"/>
    <property type="match status" value="1"/>
</dbReference>
<dbReference type="SUPFAM" id="SSF50249">
    <property type="entry name" value="Nucleic acid-binding proteins"/>
    <property type="match status" value="1"/>
</dbReference>
<keyword evidence="3 5" id="KW-0548">Nucleotidyltransferase</keyword>
<proteinExistence type="inferred from homology"/>
<dbReference type="PANTHER" id="PTHR11252">
    <property type="entry name" value="POLYRIBONUCLEOTIDE NUCLEOTIDYLTRANSFERASE"/>
    <property type="match status" value="1"/>
</dbReference>
<comment type="caution">
    <text evidence="7">The sequence shown here is derived from an EMBL/GenBank/DDBJ whole genome shotgun (WGS) entry which is preliminary data.</text>
</comment>
<dbReference type="SUPFAM" id="SSF55666">
    <property type="entry name" value="Ribonuclease PH domain 2-like"/>
    <property type="match status" value="2"/>
</dbReference>
<reference evidence="7 8" key="1">
    <citation type="journal article" date="2023" name="Int. J. Syst. Evol. Microbiol.">
        <title>The observation of taxonomic boundaries for the 16SrII and 16SrXXV phytoplasmas using genome-based delimitation.</title>
        <authorList>
            <person name="Rodrigues Jardim B."/>
            <person name="Tran-Nguyen L.T.T."/>
            <person name="Gambley C."/>
            <person name="Al-Sadi A.M."/>
            <person name="Al-Subhi A.M."/>
            <person name="Foissac X."/>
            <person name="Salar P."/>
            <person name="Cai H."/>
            <person name="Yang J.Y."/>
            <person name="Davis R."/>
            <person name="Jones L."/>
            <person name="Rodoni B."/>
            <person name="Constable F.E."/>
        </authorList>
    </citation>
    <scope>NUCLEOTIDE SEQUENCE [LARGE SCALE GENOMIC DNA]</scope>
    <source>
        <strain evidence="7">BAWM-155c</strain>
    </source>
</reference>
<keyword evidence="5" id="KW-0479">Metal-binding</keyword>
<comment type="similarity">
    <text evidence="1 5">Belongs to the polyribonucleotide nucleotidyltransferase family.</text>
</comment>
<keyword evidence="5" id="KW-0963">Cytoplasm</keyword>
<evidence type="ECO:0000256" key="2">
    <source>
        <dbReference type="ARBA" id="ARBA00022679"/>
    </source>
</evidence>
<dbReference type="InterPro" id="IPR012162">
    <property type="entry name" value="PNPase"/>
</dbReference>
<dbReference type="SMART" id="SM00316">
    <property type="entry name" value="S1"/>
    <property type="match status" value="1"/>
</dbReference>
<dbReference type="InterPro" id="IPR036612">
    <property type="entry name" value="KH_dom_type_1_sf"/>
</dbReference>
<organism evidence="7 8">
    <name type="scientific">Candidatus Phytoplasma melaleucae</name>
    <dbReference type="NCBI Taxonomy" id="2982630"/>
    <lineage>
        <taxon>Bacteria</taxon>
        <taxon>Bacillati</taxon>
        <taxon>Mycoplasmatota</taxon>
        <taxon>Mollicutes</taxon>
        <taxon>Acholeplasmatales</taxon>
        <taxon>Acholeplasmataceae</taxon>
        <taxon>Candidatus Phytoplasma</taxon>
    </lineage>
</organism>
<dbReference type="InterPro" id="IPR036345">
    <property type="entry name" value="ExoRNase_PH_dom2_sf"/>
</dbReference>
<dbReference type="Pfam" id="PF00575">
    <property type="entry name" value="S1"/>
    <property type="match status" value="1"/>
</dbReference>
<dbReference type="Pfam" id="PF00013">
    <property type="entry name" value="KH_1"/>
    <property type="match status" value="1"/>
</dbReference>
<evidence type="ECO:0000256" key="3">
    <source>
        <dbReference type="ARBA" id="ARBA00022695"/>
    </source>
</evidence>
<dbReference type="InterPro" id="IPR003029">
    <property type="entry name" value="S1_domain"/>
</dbReference>
<dbReference type="GO" id="GO:0004654">
    <property type="term" value="F:polyribonucleotide nucleotidyltransferase activity"/>
    <property type="evidence" value="ECO:0007669"/>
    <property type="project" value="UniProtKB-EC"/>
</dbReference>
<dbReference type="RefSeq" id="WP_304515355.1">
    <property type="nucleotide sequence ID" value="NZ_JAOSID010000004.1"/>
</dbReference>
<dbReference type="SUPFAM" id="SSF46915">
    <property type="entry name" value="Polynucleotide phosphorylase/guanosine pentaphosphate synthase (PNPase/GPSI), domain 3"/>
    <property type="match status" value="1"/>
</dbReference>
<accession>A0ABT9DDN1</accession>
<keyword evidence="5" id="KW-0460">Magnesium</keyword>
<sequence>MSYKKFQTTFENNLLTVEINRLAKQADSSVLIRYKDSVLLSVVIIGTKDSNLNYLPLTIFYQEKFYAAGKIPGNFFKREGKPSDCEILYARLVDRSLRPLLCKQFKKEIQIINTVLSNDKDCNNEILAIFISSLTLLVSDAPFYKAVSGICVGKVENKLIINPDPQQREKSDFLLTIAGTKDSLNMIETVAKEIPEAQLMEAMLFGHQFIKKLCLFQEKIQKIINKKKLIFVPPTVKDEDNELYDQIKDQYKSRLRSILNKSVRKRKLKNSLSLDIEHLKETIIQTYQNKAFFKTIEQVTVFDFEKQKQYLDKVVLLFDRLLTSIVREMIIKDKKRIDGRNADEIRKIAGEIGLLPRAHGSALFTRGETQSLAVVTIGALSEGKLIDDLTSEEKEAFIVHYNSPPFSVGSIGRYIMPSRREIGHGVLAKKALCHVLPLEQEFPYTIRIVSEILESNGSSSQATICASSMALMDAGVPLKRPVAGIAMGLFREEKDEDKYVILSDIQGLEDQKGDMDFKVAGTEKGITALQMDIKIETVSFHILEEVLEKARIGRIEILQKMNIVINKPRSKMSNYIPKVKIINVPIDKIRDIIGTGGKVISQIIDNYDNVKIDIEQDGRIFIMHHNEDIVLKTANYILNLVQEIRVDKVYEVTILRILYDKKSGNSFAAIVQIFPGIEGFIHISKLSSAKVNKVEDILVIGQKILAKCIYINDKGKIDLSLVLD</sequence>
<dbReference type="InterPro" id="IPR036456">
    <property type="entry name" value="PNPase_PH_RNA-bd_sf"/>
</dbReference>
<evidence type="ECO:0000256" key="5">
    <source>
        <dbReference type="HAMAP-Rule" id="MF_01595"/>
    </source>
</evidence>
<dbReference type="HAMAP" id="MF_01595">
    <property type="entry name" value="PNPase"/>
    <property type="match status" value="1"/>
</dbReference>
<dbReference type="Pfam" id="PF03725">
    <property type="entry name" value="RNase_PH_C"/>
    <property type="match status" value="1"/>
</dbReference>
<dbReference type="SMART" id="SM00322">
    <property type="entry name" value="KH"/>
    <property type="match status" value="1"/>
</dbReference>
<dbReference type="Gene3D" id="3.30.230.70">
    <property type="entry name" value="GHMP Kinase, N-terminal domain"/>
    <property type="match status" value="2"/>
</dbReference>
<name>A0ABT9DDN1_9MOLU</name>
<protein>
    <recommendedName>
        <fullName evidence="5">Polyribonucleotide nucleotidyltransferase</fullName>
        <ecNumber evidence="5">2.7.7.8</ecNumber>
    </recommendedName>
    <alternativeName>
        <fullName evidence="5">Polynucleotide phosphorylase</fullName>
        <shortName evidence="5">PNPase</shortName>
    </alternativeName>
</protein>
<dbReference type="CDD" id="cd11364">
    <property type="entry name" value="RNase_PH_PNPase_2"/>
    <property type="match status" value="1"/>
</dbReference>
<comment type="cofactor">
    <cofactor evidence="5">
        <name>Mg(2+)</name>
        <dbReference type="ChEBI" id="CHEBI:18420"/>
    </cofactor>
</comment>
<comment type="catalytic activity">
    <reaction evidence="5">
        <text>RNA(n+1) + phosphate = RNA(n) + a ribonucleoside 5'-diphosphate</text>
        <dbReference type="Rhea" id="RHEA:22096"/>
        <dbReference type="Rhea" id="RHEA-COMP:14527"/>
        <dbReference type="Rhea" id="RHEA-COMP:17342"/>
        <dbReference type="ChEBI" id="CHEBI:43474"/>
        <dbReference type="ChEBI" id="CHEBI:57930"/>
        <dbReference type="ChEBI" id="CHEBI:140395"/>
        <dbReference type="EC" id="2.7.7.8"/>
    </reaction>
</comment>
<dbReference type="InterPro" id="IPR012340">
    <property type="entry name" value="NA-bd_OB-fold"/>
</dbReference>
<dbReference type="InterPro" id="IPR004087">
    <property type="entry name" value="KH_dom"/>
</dbReference>
<dbReference type="CDD" id="cd02393">
    <property type="entry name" value="KH-I_PNPase"/>
    <property type="match status" value="1"/>
</dbReference>
<dbReference type="Proteomes" id="UP001172036">
    <property type="component" value="Unassembled WGS sequence"/>
</dbReference>
<evidence type="ECO:0000256" key="4">
    <source>
        <dbReference type="ARBA" id="ARBA00022884"/>
    </source>
</evidence>
<dbReference type="InterPro" id="IPR015847">
    <property type="entry name" value="ExoRNase_PH_dom2"/>
</dbReference>
<feature type="binding site" evidence="5">
    <location>
        <position position="510"/>
    </location>
    <ligand>
        <name>Mg(2+)</name>
        <dbReference type="ChEBI" id="CHEBI:18420"/>
    </ligand>
</feature>
<dbReference type="SUPFAM" id="SSF54791">
    <property type="entry name" value="Eukaryotic type KH-domain (KH-domain type I)"/>
    <property type="match status" value="1"/>
</dbReference>
<dbReference type="EMBL" id="JAOSID010000004">
    <property type="protein sequence ID" value="MDO8168151.1"/>
    <property type="molecule type" value="Genomic_DNA"/>
</dbReference>
<dbReference type="NCBIfam" id="TIGR03591">
    <property type="entry name" value="polynuc_phos"/>
    <property type="match status" value="1"/>
</dbReference>
<dbReference type="InterPro" id="IPR001247">
    <property type="entry name" value="ExoRNase_PH_dom1"/>
</dbReference>
<dbReference type="EC" id="2.7.7.8" evidence="5"/>
<dbReference type="InterPro" id="IPR027408">
    <property type="entry name" value="PNPase/RNase_PH_dom_sf"/>
</dbReference>
<gene>
    <name evidence="5" type="primary">pnp</name>
    <name evidence="7" type="ORF">OC680_01470</name>
</gene>
<dbReference type="NCBIfam" id="NF008805">
    <property type="entry name" value="PRK11824.1"/>
    <property type="match status" value="1"/>
</dbReference>
<evidence type="ECO:0000259" key="6">
    <source>
        <dbReference type="PROSITE" id="PS50126"/>
    </source>
</evidence>
<dbReference type="PIRSF" id="PIRSF005499">
    <property type="entry name" value="PNPase"/>
    <property type="match status" value="1"/>
</dbReference>
<dbReference type="SUPFAM" id="SSF54211">
    <property type="entry name" value="Ribosomal protein S5 domain 2-like"/>
    <property type="match status" value="2"/>
</dbReference>
<comment type="subcellular location">
    <subcellularLocation>
        <location evidence="5">Cytoplasm</location>
    </subcellularLocation>
</comment>
<keyword evidence="2 5" id="KW-0808">Transferase</keyword>
<comment type="function">
    <text evidence="5">Involved in mRNA degradation. Catalyzes the phosphorolysis of single-stranded polyribonucleotides processively in the 3'- to 5'-direction.</text>
</comment>
<dbReference type="InterPro" id="IPR004088">
    <property type="entry name" value="KH_dom_type_1"/>
</dbReference>
<dbReference type="PROSITE" id="PS50126">
    <property type="entry name" value="S1"/>
    <property type="match status" value="1"/>
</dbReference>
<dbReference type="InterPro" id="IPR020568">
    <property type="entry name" value="Ribosomal_Su5_D2-typ_SF"/>
</dbReference>
<dbReference type="Pfam" id="PF01138">
    <property type="entry name" value="RNase_PH"/>
    <property type="match status" value="2"/>
</dbReference>
<feature type="binding site" evidence="5">
    <location>
        <position position="516"/>
    </location>
    <ligand>
        <name>Mg(2+)</name>
        <dbReference type="ChEBI" id="CHEBI:18420"/>
    </ligand>
</feature>
<keyword evidence="8" id="KW-1185">Reference proteome</keyword>
<dbReference type="PROSITE" id="PS50084">
    <property type="entry name" value="KH_TYPE_1"/>
    <property type="match status" value="1"/>
</dbReference>
<feature type="domain" description="S1 motif" evidence="6">
    <location>
        <begin position="647"/>
        <end position="722"/>
    </location>
</feature>
<dbReference type="PANTHER" id="PTHR11252:SF0">
    <property type="entry name" value="POLYRIBONUCLEOTIDE NUCLEOTIDYLTRANSFERASE 1, MITOCHONDRIAL"/>
    <property type="match status" value="1"/>
</dbReference>
<evidence type="ECO:0000256" key="1">
    <source>
        <dbReference type="ARBA" id="ARBA00007404"/>
    </source>
</evidence>
<evidence type="ECO:0000313" key="8">
    <source>
        <dbReference type="Proteomes" id="UP001172036"/>
    </source>
</evidence>
<dbReference type="Gene3D" id="2.40.50.140">
    <property type="entry name" value="Nucleic acid-binding proteins"/>
    <property type="match status" value="1"/>
</dbReference>